<name>A0A4R2JU32_9PSEU</name>
<protein>
    <submittedName>
        <fullName evidence="3">FADH2 O2-dependent halogenase</fullName>
    </submittedName>
</protein>
<evidence type="ECO:0000313" key="4">
    <source>
        <dbReference type="Proteomes" id="UP000295680"/>
    </source>
</evidence>
<dbReference type="Pfam" id="PF01494">
    <property type="entry name" value="FAD_binding_3"/>
    <property type="match status" value="1"/>
</dbReference>
<dbReference type="InterPro" id="IPR036188">
    <property type="entry name" value="FAD/NAD-bd_sf"/>
</dbReference>
<gene>
    <name evidence="3" type="ORF">EV192_103389</name>
</gene>
<dbReference type="SUPFAM" id="SSF51905">
    <property type="entry name" value="FAD/NAD(P)-binding domain"/>
    <property type="match status" value="1"/>
</dbReference>
<feature type="domain" description="FAD-binding" evidence="2">
    <location>
        <begin position="5"/>
        <end position="365"/>
    </location>
</feature>
<comment type="caution">
    <text evidence="3">The sequence shown here is derived from an EMBL/GenBank/DDBJ whole genome shotgun (WGS) entry which is preliminary data.</text>
</comment>
<dbReference type="Gene3D" id="3.50.50.60">
    <property type="entry name" value="FAD/NAD(P)-binding domain"/>
    <property type="match status" value="1"/>
</dbReference>
<keyword evidence="4" id="KW-1185">Reference proteome</keyword>
<dbReference type="RefSeq" id="WP_132116064.1">
    <property type="nucleotide sequence ID" value="NZ_SLWS01000003.1"/>
</dbReference>
<accession>A0A4R2JU32</accession>
<dbReference type="InterPro" id="IPR050816">
    <property type="entry name" value="Flavin-dep_Halogenase_NPB"/>
</dbReference>
<sequence>MEKDFDVAIIGGGPAGSTAATYLAQAGLSVAVFESELFPRPHVGESLVPATTPVLTEIGVFDDVEAAGFPRKYGAAWTSAESRDIPHNGFSGLDHDFSLAEIMFVERDQPEVDRDYTFHVDRGKFDLILLKHAEKAGAKVFSGVRVRKVDFDDPEGVVLSCKFGTKTVEFTAGMVVDASGRQTVLGRQLKTKIPDPVFNQYAIHTWFEGLDRPGLAADSGKEDYIYVHFLPIEDTWMWQIPITDTITSVGVVTQKKRVEAAAADREEFFWNTVSSRPDLHKALQNATRVQPFKTEGDYSYAMSQITGDRYVLIGDAARFVDPIFSSGVSVALNSARIACKDIVAAHKEGDYSRERFATFEGKLRRAVRNWYEFISIYYRLNILFTAFVQDPRYRIDVVKMLQGDFYDGEEPAALKVMRETIVAVENDPSHLWHPYLGTLRAPAMEPVF</sequence>
<dbReference type="InterPro" id="IPR002938">
    <property type="entry name" value="FAD-bd"/>
</dbReference>
<comment type="similarity">
    <text evidence="1">Belongs to the flavin-dependent halogenase family. Bacterial tryptophan halogenase subfamily.</text>
</comment>
<dbReference type="PANTHER" id="PTHR43747:SF1">
    <property type="entry name" value="SLR1998 PROTEIN"/>
    <property type="match status" value="1"/>
</dbReference>
<dbReference type="EMBL" id="SLWS01000003">
    <property type="protein sequence ID" value="TCO60808.1"/>
    <property type="molecule type" value="Genomic_DNA"/>
</dbReference>
<dbReference type="PRINTS" id="PR00420">
    <property type="entry name" value="RNGMNOXGNASE"/>
</dbReference>
<evidence type="ECO:0000256" key="1">
    <source>
        <dbReference type="ARBA" id="ARBA00038396"/>
    </source>
</evidence>
<evidence type="ECO:0000313" key="3">
    <source>
        <dbReference type="EMBL" id="TCO60808.1"/>
    </source>
</evidence>
<proteinExistence type="inferred from homology"/>
<evidence type="ECO:0000259" key="2">
    <source>
        <dbReference type="Pfam" id="PF01494"/>
    </source>
</evidence>
<dbReference type="PANTHER" id="PTHR43747">
    <property type="entry name" value="FAD-BINDING PROTEIN"/>
    <property type="match status" value="1"/>
</dbReference>
<dbReference type="GO" id="GO:0071949">
    <property type="term" value="F:FAD binding"/>
    <property type="evidence" value="ECO:0007669"/>
    <property type="project" value="InterPro"/>
</dbReference>
<dbReference type="OrthoDB" id="9795712at2"/>
<dbReference type="AlphaFoldDB" id="A0A4R2JU32"/>
<reference evidence="3 4" key="1">
    <citation type="submission" date="2019-03" db="EMBL/GenBank/DDBJ databases">
        <title>Genomic Encyclopedia of Type Strains, Phase IV (KMG-IV): sequencing the most valuable type-strain genomes for metagenomic binning, comparative biology and taxonomic classification.</title>
        <authorList>
            <person name="Goeker M."/>
        </authorList>
    </citation>
    <scope>NUCLEOTIDE SEQUENCE [LARGE SCALE GENOMIC DNA]</scope>
    <source>
        <strain evidence="3 4">DSM 45934</strain>
    </source>
</reference>
<dbReference type="Proteomes" id="UP000295680">
    <property type="component" value="Unassembled WGS sequence"/>
</dbReference>
<organism evidence="3 4">
    <name type="scientific">Actinocrispum wychmicini</name>
    <dbReference type="NCBI Taxonomy" id="1213861"/>
    <lineage>
        <taxon>Bacteria</taxon>
        <taxon>Bacillati</taxon>
        <taxon>Actinomycetota</taxon>
        <taxon>Actinomycetes</taxon>
        <taxon>Pseudonocardiales</taxon>
        <taxon>Pseudonocardiaceae</taxon>
        <taxon>Actinocrispum</taxon>
    </lineage>
</organism>